<keyword evidence="2" id="KW-1003">Cell membrane</keyword>
<evidence type="ECO:0000256" key="1">
    <source>
        <dbReference type="ARBA" id="ARBA00004651"/>
    </source>
</evidence>
<dbReference type="PANTHER" id="PTHR30572:SF4">
    <property type="entry name" value="ABC TRANSPORTER PERMEASE YTRF"/>
    <property type="match status" value="1"/>
</dbReference>
<feature type="domain" description="ABC3 transporter permease C-terminal" evidence="8">
    <location>
        <begin position="275"/>
        <end position="391"/>
    </location>
</feature>
<dbReference type="Pfam" id="PF12704">
    <property type="entry name" value="MacB_PCD"/>
    <property type="match status" value="2"/>
</dbReference>
<reference evidence="10 11" key="1">
    <citation type="submission" date="2021-02" db="EMBL/GenBank/DDBJ databases">
        <title>De Novo genome assembly of isolated myxobacteria.</title>
        <authorList>
            <person name="Stevens D.C."/>
        </authorList>
    </citation>
    <scope>NUCLEOTIDE SEQUENCE [LARGE SCALE GENOMIC DNA]</scope>
    <source>
        <strain evidence="11">SCPEA02</strain>
    </source>
</reference>
<feature type="domain" description="MacB-like periplasmic core" evidence="9">
    <location>
        <begin position="522"/>
        <end position="636"/>
    </location>
</feature>
<dbReference type="InterPro" id="IPR050250">
    <property type="entry name" value="Macrolide_Exporter_MacB"/>
</dbReference>
<comment type="similarity">
    <text evidence="6">Belongs to the ABC-4 integral membrane protein family.</text>
</comment>
<evidence type="ECO:0000256" key="7">
    <source>
        <dbReference type="SAM" id="Phobius"/>
    </source>
</evidence>
<feature type="transmembrane region" description="Helical" evidence="7">
    <location>
        <begin position="361"/>
        <end position="382"/>
    </location>
</feature>
<comment type="subcellular location">
    <subcellularLocation>
        <location evidence="1">Cell membrane</location>
        <topology evidence="1">Multi-pass membrane protein</topology>
    </subcellularLocation>
</comment>
<feature type="transmembrane region" description="Helical" evidence="7">
    <location>
        <begin position="762"/>
        <end position="782"/>
    </location>
</feature>
<evidence type="ECO:0000259" key="8">
    <source>
        <dbReference type="Pfam" id="PF02687"/>
    </source>
</evidence>
<feature type="domain" description="ABC3 transporter permease C-terminal" evidence="8">
    <location>
        <begin position="679"/>
        <end position="792"/>
    </location>
</feature>
<feature type="transmembrane region" description="Helical" evidence="7">
    <location>
        <begin position="319"/>
        <end position="341"/>
    </location>
</feature>
<evidence type="ECO:0000256" key="4">
    <source>
        <dbReference type="ARBA" id="ARBA00022989"/>
    </source>
</evidence>
<dbReference type="RefSeq" id="WP_206727895.1">
    <property type="nucleotide sequence ID" value="NZ_CP071090.1"/>
</dbReference>
<evidence type="ECO:0000256" key="5">
    <source>
        <dbReference type="ARBA" id="ARBA00023136"/>
    </source>
</evidence>
<keyword evidence="5 7" id="KW-0472">Membrane</keyword>
<dbReference type="InterPro" id="IPR017800">
    <property type="entry name" value="ADOP"/>
</dbReference>
<evidence type="ECO:0000256" key="2">
    <source>
        <dbReference type="ARBA" id="ARBA00022475"/>
    </source>
</evidence>
<dbReference type="PANTHER" id="PTHR30572">
    <property type="entry name" value="MEMBRANE COMPONENT OF TRANSPORTER-RELATED"/>
    <property type="match status" value="1"/>
</dbReference>
<evidence type="ECO:0000313" key="10">
    <source>
        <dbReference type="EMBL" id="QSQ26347.1"/>
    </source>
</evidence>
<keyword evidence="4 7" id="KW-1133">Transmembrane helix</keyword>
<feature type="transmembrane region" description="Helical" evidence="7">
    <location>
        <begin position="414"/>
        <end position="435"/>
    </location>
</feature>
<gene>
    <name evidence="10" type="ORF">JY651_16040</name>
</gene>
<dbReference type="InterPro" id="IPR025857">
    <property type="entry name" value="MacB_PCD"/>
</dbReference>
<keyword evidence="11" id="KW-1185">Reference proteome</keyword>
<feature type="transmembrane region" description="Helical" evidence="7">
    <location>
        <begin position="676"/>
        <end position="700"/>
    </location>
</feature>
<feature type="transmembrane region" description="Helical" evidence="7">
    <location>
        <begin position="720"/>
        <end position="747"/>
    </location>
</feature>
<name>A0ABX7P7A8_9BACT</name>
<accession>A0ABX7P7A8</accession>
<evidence type="ECO:0000313" key="11">
    <source>
        <dbReference type="Proteomes" id="UP000662747"/>
    </source>
</evidence>
<feature type="domain" description="MacB-like periplasmic core" evidence="9">
    <location>
        <begin position="22"/>
        <end position="234"/>
    </location>
</feature>
<evidence type="ECO:0000256" key="3">
    <source>
        <dbReference type="ARBA" id="ARBA00022692"/>
    </source>
</evidence>
<protein>
    <submittedName>
        <fullName evidence="10">ABC transporter permease</fullName>
    </submittedName>
</protein>
<proteinExistence type="inferred from homology"/>
<evidence type="ECO:0000256" key="6">
    <source>
        <dbReference type="ARBA" id="ARBA00038076"/>
    </source>
</evidence>
<dbReference type="NCBIfam" id="TIGR03434">
    <property type="entry name" value="ADOP"/>
    <property type="match status" value="1"/>
</dbReference>
<sequence length="800" mass="85480">MPQLLQDVRLALRRMRRELGFTLVIIATLALAIGATTSVFSVVYQVLLRPLPYSEPEQLVRFFQSSPQVERMGVTLRSLQAWRERSHSFQGLEGMAFRDFTLTGDGPAERVRAARATVNLLPMLGVRPILGQTFGADTEVAGRDHVLLLSHGLWQRRFGGRPDVVGRTLRLGDQVFTVLGVLPADFRLAPNTDLWTPLALDLAAGERPEETYLSALGRLRPGVTLERARADLEDVAAALTREESFAGEAPGVRVMPLHAQVVEDSREPLWLLAGVVALVLLVACANVANLLLARASAREREVSVRAALGAGRAQLMRQFLVESVLLALVGGATGLLLSLWAMDLLRALVPAQVLPPEAVRMQPHVLAIAAALSLLTSLLFGLMPALKASRADGRGALGGLRGGRGATAQGRARAVLVVAQVALALMPLVGAGLMLRTLYSLHQVQLGFEPRGVTVAEVFVPTEKYRDDAARRAVLTSVLERVRGLPGVESAGLASTVPLWGRKGMAPVLLPGEPDSVAETRELSTFRTASDGYFATLRIPIKEGRGIESTDGPGTPPVVVVSETFARRFFPGGAVGQRVKVGLDGEGFREVVGVVGDVHHDSVEEEPASEVYLPMNQFEPLYMLITVRTTQDTATMAPILRETLRSVDPDLPLVQVRSMVEVVDANLEHTQVLGSLLAALAVLGLVLAGVGLYGVLAYSVSQRTRELGIRVALGASDRHLVWLVVGQGVRLAGVGVALGLVGAAVLARSLSSLLYGVGELDAFTFGVVPLLLGAVALLASWLPARRALQVPPNEALRAEG</sequence>
<dbReference type="EMBL" id="CP071090">
    <property type="protein sequence ID" value="QSQ26347.1"/>
    <property type="molecule type" value="Genomic_DNA"/>
</dbReference>
<feature type="transmembrane region" description="Helical" evidence="7">
    <location>
        <begin position="21"/>
        <end position="44"/>
    </location>
</feature>
<keyword evidence="3 7" id="KW-0812">Transmembrane</keyword>
<dbReference type="Pfam" id="PF02687">
    <property type="entry name" value="FtsX"/>
    <property type="match status" value="2"/>
</dbReference>
<feature type="transmembrane region" description="Helical" evidence="7">
    <location>
        <begin position="269"/>
        <end position="292"/>
    </location>
</feature>
<organism evidence="10 11">
    <name type="scientific">Pyxidicoccus parkwayensis</name>
    <dbReference type="NCBI Taxonomy" id="2813578"/>
    <lineage>
        <taxon>Bacteria</taxon>
        <taxon>Pseudomonadati</taxon>
        <taxon>Myxococcota</taxon>
        <taxon>Myxococcia</taxon>
        <taxon>Myxococcales</taxon>
        <taxon>Cystobacterineae</taxon>
        <taxon>Myxococcaceae</taxon>
        <taxon>Pyxidicoccus</taxon>
    </lineage>
</organism>
<dbReference type="InterPro" id="IPR003838">
    <property type="entry name" value="ABC3_permease_C"/>
</dbReference>
<dbReference type="Proteomes" id="UP000662747">
    <property type="component" value="Chromosome"/>
</dbReference>
<evidence type="ECO:0000259" key="9">
    <source>
        <dbReference type="Pfam" id="PF12704"/>
    </source>
</evidence>